<evidence type="ECO:0000313" key="3">
    <source>
        <dbReference type="Proteomes" id="UP001355207"/>
    </source>
</evidence>
<evidence type="ECO:0000313" key="2">
    <source>
        <dbReference type="EMBL" id="WWC85927.1"/>
    </source>
</evidence>
<dbReference type="GeneID" id="91091469"/>
<gene>
    <name evidence="2" type="ORF">L201_000797</name>
</gene>
<feature type="compositionally biased region" description="Acidic residues" evidence="1">
    <location>
        <begin position="133"/>
        <end position="143"/>
    </location>
</feature>
<name>A0AAX4JKJ3_9TREE</name>
<dbReference type="AlphaFoldDB" id="A0AAX4JKJ3"/>
<sequence>MKLQSNFDDSKSLFLACEKWGIMEDTLSVFRQRMYDLSVNDPWDLLVWASERKDRHMAKAAIDKMTPDTFAAGRRRYYGHAFWKSLDDLSPSWQWRLLRAALDQPSQAAVDRLPWHEVGKMFEERSDEHFDPEQEYSAEETPAEDDKHSQSEWSEV</sequence>
<feature type="region of interest" description="Disordered" evidence="1">
    <location>
        <begin position="124"/>
        <end position="156"/>
    </location>
</feature>
<reference evidence="2 3" key="1">
    <citation type="submission" date="2024-01" db="EMBL/GenBank/DDBJ databases">
        <title>Comparative genomics of Cryptococcus and Kwoniella reveals pathogenesis evolution and contrasting modes of karyotype evolution via chromosome fusion or intercentromeric recombination.</title>
        <authorList>
            <person name="Coelho M.A."/>
            <person name="David-Palma M."/>
            <person name="Shea T."/>
            <person name="Bowers K."/>
            <person name="McGinley-Smith S."/>
            <person name="Mohammad A.W."/>
            <person name="Gnirke A."/>
            <person name="Yurkov A.M."/>
            <person name="Nowrousian M."/>
            <person name="Sun S."/>
            <person name="Cuomo C.A."/>
            <person name="Heitman J."/>
        </authorList>
    </citation>
    <scope>NUCLEOTIDE SEQUENCE [LARGE SCALE GENOMIC DNA]</scope>
    <source>
        <strain evidence="2 3">CBS 6074</strain>
    </source>
</reference>
<evidence type="ECO:0000256" key="1">
    <source>
        <dbReference type="SAM" id="MobiDB-lite"/>
    </source>
</evidence>
<dbReference type="RefSeq" id="XP_066072690.1">
    <property type="nucleotide sequence ID" value="XM_066216593.1"/>
</dbReference>
<keyword evidence="3" id="KW-1185">Reference proteome</keyword>
<accession>A0AAX4JKJ3</accession>
<organism evidence="2 3">
    <name type="scientific">Kwoniella dendrophila CBS 6074</name>
    <dbReference type="NCBI Taxonomy" id="1295534"/>
    <lineage>
        <taxon>Eukaryota</taxon>
        <taxon>Fungi</taxon>
        <taxon>Dikarya</taxon>
        <taxon>Basidiomycota</taxon>
        <taxon>Agaricomycotina</taxon>
        <taxon>Tremellomycetes</taxon>
        <taxon>Tremellales</taxon>
        <taxon>Cryptococcaceae</taxon>
        <taxon>Kwoniella</taxon>
    </lineage>
</organism>
<dbReference type="Proteomes" id="UP001355207">
    <property type="component" value="Chromosome 1"/>
</dbReference>
<proteinExistence type="predicted"/>
<dbReference type="EMBL" id="CP144098">
    <property type="protein sequence ID" value="WWC85927.1"/>
    <property type="molecule type" value="Genomic_DNA"/>
</dbReference>
<protein>
    <submittedName>
        <fullName evidence="2">Uncharacterized protein</fullName>
    </submittedName>
</protein>